<comment type="caution">
    <text evidence="3">The sequence shown here is derived from an EMBL/GenBank/DDBJ whole genome shotgun (WGS) entry which is preliminary data.</text>
</comment>
<evidence type="ECO:0000259" key="1">
    <source>
        <dbReference type="Pfam" id="PF01408"/>
    </source>
</evidence>
<evidence type="ECO:0000313" key="4">
    <source>
        <dbReference type="Proteomes" id="UP000179129"/>
    </source>
</evidence>
<name>A0A1F5YYW4_9BACT</name>
<protein>
    <recommendedName>
        <fullName evidence="5">Gfo/Idh/MocA-like oxidoreductase N-terminal domain-containing protein</fullName>
    </recommendedName>
</protein>
<feature type="domain" description="Gfo/Idh/MocA-like oxidoreductase C-terminal" evidence="2">
    <location>
        <begin position="135"/>
        <end position="346"/>
    </location>
</feature>
<dbReference type="Pfam" id="PF02894">
    <property type="entry name" value="GFO_IDH_MocA_C"/>
    <property type="match status" value="1"/>
</dbReference>
<dbReference type="InterPro" id="IPR000683">
    <property type="entry name" value="Gfo/Idh/MocA-like_OxRdtase_N"/>
</dbReference>
<dbReference type="Pfam" id="PF01408">
    <property type="entry name" value="GFO_IDH_MocA"/>
    <property type="match status" value="1"/>
</dbReference>
<dbReference type="PANTHER" id="PTHR43377:SF1">
    <property type="entry name" value="BILIVERDIN REDUCTASE A"/>
    <property type="match status" value="1"/>
</dbReference>
<evidence type="ECO:0000259" key="2">
    <source>
        <dbReference type="Pfam" id="PF02894"/>
    </source>
</evidence>
<proteinExistence type="predicted"/>
<gene>
    <name evidence="3" type="ORF">A3F83_02145</name>
</gene>
<dbReference type="InterPro" id="IPR036291">
    <property type="entry name" value="NAD(P)-bd_dom_sf"/>
</dbReference>
<dbReference type="GO" id="GO:0000166">
    <property type="term" value="F:nucleotide binding"/>
    <property type="evidence" value="ECO:0007669"/>
    <property type="project" value="InterPro"/>
</dbReference>
<dbReference type="InterPro" id="IPR004104">
    <property type="entry name" value="Gfo/Idh/MocA-like_OxRdtase_C"/>
</dbReference>
<reference evidence="3 4" key="1">
    <citation type="journal article" date="2016" name="Nat. Commun.">
        <title>Thousands of microbial genomes shed light on interconnected biogeochemical processes in an aquifer system.</title>
        <authorList>
            <person name="Anantharaman K."/>
            <person name="Brown C.T."/>
            <person name="Hug L.A."/>
            <person name="Sharon I."/>
            <person name="Castelle C.J."/>
            <person name="Probst A.J."/>
            <person name="Thomas B.C."/>
            <person name="Singh A."/>
            <person name="Wilkins M.J."/>
            <person name="Karaoz U."/>
            <person name="Brodie E.L."/>
            <person name="Williams K.H."/>
            <person name="Hubbard S.S."/>
            <person name="Banfield J.F."/>
        </authorList>
    </citation>
    <scope>NUCLEOTIDE SEQUENCE [LARGE SCALE GENOMIC DNA]</scope>
</reference>
<evidence type="ECO:0000313" key="3">
    <source>
        <dbReference type="EMBL" id="OGG05147.1"/>
    </source>
</evidence>
<dbReference type="Gene3D" id="3.40.50.720">
    <property type="entry name" value="NAD(P)-binding Rossmann-like Domain"/>
    <property type="match status" value="1"/>
</dbReference>
<dbReference type="Proteomes" id="UP000179129">
    <property type="component" value="Unassembled WGS sequence"/>
</dbReference>
<dbReference type="SUPFAM" id="SSF51735">
    <property type="entry name" value="NAD(P)-binding Rossmann-fold domains"/>
    <property type="match status" value="1"/>
</dbReference>
<dbReference type="STRING" id="1817867.A3F83_02145"/>
<feature type="domain" description="Gfo/Idh/MocA-like oxidoreductase N-terminal" evidence="1">
    <location>
        <begin position="5"/>
        <end position="120"/>
    </location>
</feature>
<sequence>MKTPIRAGIVGTGFAAALHADALARCRDARLEMVCGIKDLEAFCGRWGVERRTENFHELCRDPRVDVVIVCTPTFIHRPVVEAAAAAGKPIICEKPLATRLEDARAMVEAAAKAGVKLMYAEDWCFAPVLKRVEEIVAEGALGELLYVKAKETHSGSHSEYAKKLEYCGGGALFHIGCHPINWVRHLFGREVVEVVGKTSGGGSRNLVHKDYEGEDWGVALFTFDGGGQGLCEGNYITLGGMDDTVEIYGTKGALKVDLTLGSPIHVFSRVGYKYSVEKAESQLGWTRPAVDELWQLGYPPEIEYFIGCLRDEKEPMIGVRGEDGLASMEVAFAAYESMRTGRTVRMSEFRKSLGGE</sequence>
<accession>A0A1F5YYW4</accession>
<organism evidence="3 4">
    <name type="scientific">Candidatus Glassbacteria bacterium RIFCSPLOWO2_12_FULL_58_11</name>
    <dbReference type="NCBI Taxonomy" id="1817867"/>
    <lineage>
        <taxon>Bacteria</taxon>
        <taxon>Candidatus Glassiibacteriota</taxon>
    </lineage>
</organism>
<dbReference type="PANTHER" id="PTHR43377">
    <property type="entry name" value="BILIVERDIN REDUCTASE A"/>
    <property type="match status" value="1"/>
</dbReference>
<evidence type="ECO:0008006" key="5">
    <source>
        <dbReference type="Google" id="ProtNLM"/>
    </source>
</evidence>
<dbReference type="InterPro" id="IPR051450">
    <property type="entry name" value="Gfo/Idh/MocA_Oxidoreductases"/>
</dbReference>
<dbReference type="AlphaFoldDB" id="A0A1F5YYW4"/>
<dbReference type="EMBL" id="MFIX01000086">
    <property type="protein sequence ID" value="OGG05147.1"/>
    <property type="molecule type" value="Genomic_DNA"/>
</dbReference>
<dbReference type="SUPFAM" id="SSF55347">
    <property type="entry name" value="Glyceraldehyde-3-phosphate dehydrogenase-like, C-terminal domain"/>
    <property type="match status" value="1"/>
</dbReference>
<dbReference type="Gene3D" id="3.30.360.10">
    <property type="entry name" value="Dihydrodipicolinate Reductase, domain 2"/>
    <property type="match status" value="1"/>
</dbReference>